<dbReference type="InterPro" id="IPR027359">
    <property type="entry name" value="Volt_channel_dom_sf"/>
</dbReference>
<evidence type="ECO:0000256" key="10">
    <source>
        <dbReference type="ARBA" id="ARBA00023065"/>
    </source>
</evidence>
<feature type="transmembrane region" description="Helical" evidence="13">
    <location>
        <begin position="197"/>
        <end position="221"/>
    </location>
</feature>
<dbReference type="PRINTS" id="PR00169">
    <property type="entry name" value="KCHANNEL"/>
</dbReference>
<dbReference type="GO" id="GO:0015459">
    <property type="term" value="F:potassium channel regulator activity"/>
    <property type="evidence" value="ECO:0007669"/>
    <property type="project" value="Ensembl"/>
</dbReference>
<keyword evidence="16" id="KW-1185">Reference proteome</keyword>
<dbReference type="GO" id="GO:0045196">
    <property type="term" value="P:establishment or maintenance of neuroblast polarity"/>
    <property type="evidence" value="ECO:0007669"/>
    <property type="project" value="Ensembl"/>
</dbReference>
<dbReference type="InterPro" id="IPR005821">
    <property type="entry name" value="Ion_trans_dom"/>
</dbReference>
<keyword evidence="7" id="KW-0851">Voltage-gated channel</keyword>
<dbReference type="GO" id="GO:0005251">
    <property type="term" value="F:delayed rectifier potassium channel activity"/>
    <property type="evidence" value="ECO:0007669"/>
    <property type="project" value="TreeGrafter"/>
</dbReference>
<keyword evidence="6" id="KW-0631">Potassium channel</keyword>
<keyword evidence="11 13" id="KW-0472">Membrane</keyword>
<keyword evidence="2" id="KW-0813">Transport</keyword>
<evidence type="ECO:0000256" key="11">
    <source>
        <dbReference type="ARBA" id="ARBA00023136"/>
    </source>
</evidence>
<evidence type="ECO:0000313" key="16">
    <source>
        <dbReference type="Proteomes" id="UP000694397"/>
    </source>
</evidence>
<evidence type="ECO:0000256" key="2">
    <source>
        <dbReference type="ARBA" id="ARBA00022448"/>
    </source>
</evidence>
<feature type="transmembrane region" description="Helical" evidence="13">
    <location>
        <begin position="134"/>
        <end position="152"/>
    </location>
</feature>
<sequence length="303" mass="33684">MLCFLGLCAAPSHLQGECSWKCWHVFMVEAVCVAWFSLELLLRFLQASSKLEFLCGPLNVIDALAILPFYVTLVVEDEEVAEGVASGGWGYLDKLSLVLRILRALRILYVMRLARHSLGLRTLGMTMRRSMREFGLLLLFLGVAVALYSPLVHLAESELASGGRDFSSIPASYWWAIISMTTVGYGDMVPRSIPGQLVALSSILSGILIMAFPATSIFHMFSRSYQELKQEQEPFFKEQEQLFREQHSSGAQSTMGKSHLRQTPSFTMSCCPTTIVSCLRSPVINPSLHPLATFMDPCSNSAR</sequence>
<evidence type="ECO:0000256" key="7">
    <source>
        <dbReference type="ARBA" id="ARBA00022882"/>
    </source>
</evidence>
<keyword evidence="5 13" id="KW-0812">Transmembrane</keyword>
<dbReference type="GO" id="GO:0071599">
    <property type="term" value="P:otic vesicle development"/>
    <property type="evidence" value="ECO:0007669"/>
    <property type="project" value="Ensembl"/>
</dbReference>
<gene>
    <name evidence="15" type="primary">KCNG4</name>
</gene>
<evidence type="ECO:0000256" key="4">
    <source>
        <dbReference type="ARBA" id="ARBA00022538"/>
    </source>
</evidence>
<comment type="subcellular location">
    <subcellularLocation>
        <location evidence="1">Cell membrane</location>
        <topology evidence="1">Multi-pass membrane protein</topology>
    </subcellularLocation>
</comment>
<protein>
    <submittedName>
        <fullName evidence="15">Potassium voltage-gated channel modifier subfamily G member 4</fullName>
    </submittedName>
</protein>
<dbReference type="FunFam" id="1.10.287.70:FF:000005">
    <property type="entry name" value="potassium voltage-gated channel subfamily G member 1"/>
    <property type="match status" value="1"/>
</dbReference>
<keyword evidence="8" id="KW-0630">Potassium</keyword>
<evidence type="ECO:0000259" key="14">
    <source>
        <dbReference type="Pfam" id="PF00520"/>
    </source>
</evidence>
<dbReference type="GeneTree" id="ENSGT00940000156938"/>
<dbReference type="PANTHER" id="PTHR11537">
    <property type="entry name" value="VOLTAGE-GATED POTASSIUM CHANNEL"/>
    <property type="match status" value="1"/>
</dbReference>
<dbReference type="Pfam" id="PF00520">
    <property type="entry name" value="Ion_trans"/>
    <property type="match status" value="1"/>
</dbReference>
<dbReference type="InterPro" id="IPR003968">
    <property type="entry name" value="K_chnl_volt-dep_Kv"/>
</dbReference>
<evidence type="ECO:0000256" key="9">
    <source>
        <dbReference type="ARBA" id="ARBA00022989"/>
    </source>
</evidence>
<reference evidence="15" key="3">
    <citation type="submission" date="2025-09" db="UniProtKB">
        <authorList>
            <consortium name="Ensembl"/>
        </authorList>
    </citation>
    <scope>IDENTIFICATION</scope>
</reference>
<keyword evidence="9 13" id="KW-1133">Transmembrane helix</keyword>
<dbReference type="GO" id="GO:0042127">
    <property type="term" value="P:regulation of cell population proliferation"/>
    <property type="evidence" value="ECO:0007669"/>
    <property type="project" value="Ensembl"/>
</dbReference>
<proteinExistence type="predicted"/>
<feature type="transmembrane region" description="Helical" evidence="13">
    <location>
        <begin position="172"/>
        <end position="190"/>
    </location>
</feature>
<dbReference type="GO" id="GO:0021591">
    <property type="term" value="P:ventricular system development"/>
    <property type="evidence" value="ECO:0007669"/>
    <property type="project" value="Ensembl"/>
</dbReference>
<keyword evidence="10" id="KW-0406">Ion transport</keyword>
<dbReference type="PANTHER" id="PTHR11537:SF167">
    <property type="entry name" value="POTASSIUM VOLTAGE-GATED CHANNEL SUBFAMILY G MEMBER 4"/>
    <property type="match status" value="1"/>
</dbReference>
<dbReference type="Gene3D" id="1.20.120.350">
    <property type="entry name" value="Voltage-gated potassium channels. Chain C"/>
    <property type="match status" value="1"/>
</dbReference>
<dbReference type="PRINTS" id="PR01491">
    <property type="entry name" value="KVCHANNEL"/>
</dbReference>
<dbReference type="SUPFAM" id="SSF81324">
    <property type="entry name" value="Voltage-gated potassium channels"/>
    <property type="match status" value="1"/>
</dbReference>
<dbReference type="OrthoDB" id="296522at2759"/>
<dbReference type="GO" id="GO:0001508">
    <property type="term" value="P:action potential"/>
    <property type="evidence" value="ECO:0007669"/>
    <property type="project" value="TreeGrafter"/>
</dbReference>
<reference evidence="15 16" key="1">
    <citation type="submission" date="2019-04" db="EMBL/GenBank/DDBJ databases">
        <authorList>
            <consortium name="Wellcome Sanger Institute Data Sharing"/>
        </authorList>
    </citation>
    <scope>NUCLEOTIDE SEQUENCE [LARGE SCALE GENOMIC DNA]</scope>
</reference>
<accession>A0A8C9RNP4</accession>
<evidence type="ECO:0000256" key="13">
    <source>
        <dbReference type="SAM" id="Phobius"/>
    </source>
</evidence>
<dbReference type="GO" id="GO:0032474">
    <property type="term" value="P:otolith morphogenesis"/>
    <property type="evidence" value="ECO:0007669"/>
    <property type="project" value="Ensembl"/>
</dbReference>
<dbReference type="InterPro" id="IPR028325">
    <property type="entry name" value="VG_K_chnl"/>
</dbReference>
<dbReference type="GO" id="GO:0008076">
    <property type="term" value="C:voltage-gated potassium channel complex"/>
    <property type="evidence" value="ECO:0007669"/>
    <property type="project" value="InterPro"/>
</dbReference>
<evidence type="ECO:0000256" key="1">
    <source>
        <dbReference type="ARBA" id="ARBA00004651"/>
    </source>
</evidence>
<evidence type="ECO:0000256" key="6">
    <source>
        <dbReference type="ARBA" id="ARBA00022826"/>
    </source>
</evidence>
<feature type="domain" description="Ion transport" evidence="14">
    <location>
        <begin position="10"/>
        <end position="227"/>
    </location>
</feature>
<evidence type="ECO:0000256" key="5">
    <source>
        <dbReference type="ARBA" id="ARBA00022692"/>
    </source>
</evidence>
<dbReference type="Proteomes" id="UP000694397">
    <property type="component" value="Chromosome 1"/>
</dbReference>
<keyword evidence="12" id="KW-0407">Ion channel</keyword>
<dbReference type="Ensembl" id="ENSSFOT00015018951.2">
    <property type="protein sequence ID" value="ENSSFOP00015018738.2"/>
    <property type="gene ID" value="ENSSFOG00015012046.2"/>
</dbReference>
<name>A0A8C9RNP4_SCLFO</name>
<organism evidence="15 16">
    <name type="scientific">Scleropages formosus</name>
    <name type="common">Asian bonytongue</name>
    <name type="synonym">Osteoglossum formosum</name>
    <dbReference type="NCBI Taxonomy" id="113540"/>
    <lineage>
        <taxon>Eukaryota</taxon>
        <taxon>Metazoa</taxon>
        <taxon>Chordata</taxon>
        <taxon>Craniata</taxon>
        <taxon>Vertebrata</taxon>
        <taxon>Euteleostomi</taxon>
        <taxon>Actinopterygii</taxon>
        <taxon>Neopterygii</taxon>
        <taxon>Teleostei</taxon>
        <taxon>Osteoglossocephala</taxon>
        <taxon>Osteoglossomorpha</taxon>
        <taxon>Osteoglossiformes</taxon>
        <taxon>Osteoglossidae</taxon>
        <taxon>Scleropages</taxon>
    </lineage>
</organism>
<keyword evidence="3" id="KW-1003">Cell membrane</keyword>
<evidence type="ECO:0000256" key="8">
    <source>
        <dbReference type="ARBA" id="ARBA00022958"/>
    </source>
</evidence>
<reference evidence="15" key="2">
    <citation type="submission" date="2025-08" db="UniProtKB">
        <authorList>
            <consortium name="Ensembl"/>
        </authorList>
    </citation>
    <scope>IDENTIFICATION</scope>
</reference>
<evidence type="ECO:0000256" key="12">
    <source>
        <dbReference type="ARBA" id="ARBA00023303"/>
    </source>
</evidence>
<evidence type="ECO:0000313" key="15">
    <source>
        <dbReference type="Ensembl" id="ENSSFOP00015018738.2"/>
    </source>
</evidence>
<dbReference type="AlphaFoldDB" id="A0A8C9RNP4"/>
<evidence type="ECO:0000256" key="3">
    <source>
        <dbReference type="ARBA" id="ARBA00022475"/>
    </source>
</evidence>
<keyword evidence="4" id="KW-0633">Potassium transport</keyword>
<dbReference type="Gene3D" id="1.10.287.70">
    <property type="match status" value="1"/>
</dbReference>